<accession>A0A212JI72</accession>
<evidence type="ECO:0000313" key="1">
    <source>
        <dbReference type="EMBL" id="SBV99163.1"/>
    </source>
</evidence>
<dbReference type="EMBL" id="FLUL01000001">
    <property type="protein sequence ID" value="SBV99163.1"/>
    <property type="molecule type" value="Genomic_DNA"/>
</dbReference>
<dbReference type="AlphaFoldDB" id="A0A212JI72"/>
<protein>
    <submittedName>
        <fullName evidence="1">Uncharacterized protein</fullName>
    </submittedName>
</protein>
<name>A0A212JI72_9BACT</name>
<sequence>MLCIYRWHLFKTLLFMVKLGLKKISLLIKSANKNTIKY</sequence>
<organism evidence="1">
    <name type="scientific">uncultured Dysgonomonas sp</name>
    <dbReference type="NCBI Taxonomy" id="206096"/>
    <lineage>
        <taxon>Bacteria</taxon>
        <taxon>Pseudomonadati</taxon>
        <taxon>Bacteroidota</taxon>
        <taxon>Bacteroidia</taxon>
        <taxon>Bacteroidales</taxon>
        <taxon>Dysgonomonadaceae</taxon>
        <taxon>Dysgonomonas</taxon>
        <taxon>environmental samples</taxon>
    </lineage>
</organism>
<gene>
    <name evidence="1" type="ORF">KL86DYS2_11590</name>
</gene>
<proteinExistence type="predicted"/>
<reference evidence="1" key="1">
    <citation type="submission" date="2016-04" db="EMBL/GenBank/DDBJ databases">
        <authorList>
            <person name="Evans L.H."/>
            <person name="Alamgir A."/>
            <person name="Owens N."/>
            <person name="Weber N.D."/>
            <person name="Virtaneva K."/>
            <person name="Barbian K."/>
            <person name="Babar A."/>
            <person name="Rosenke K."/>
        </authorList>
    </citation>
    <scope>NUCLEOTIDE SEQUENCE</scope>
    <source>
        <strain evidence="1">86-2</strain>
    </source>
</reference>